<keyword evidence="3 5" id="KW-0698">rRNA processing</keyword>
<dbReference type="Pfam" id="PF24986">
    <property type="entry name" value="PRC_RimM"/>
    <property type="match status" value="1"/>
</dbReference>
<dbReference type="Proteomes" id="UP000677913">
    <property type="component" value="Unassembled WGS sequence"/>
</dbReference>
<dbReference type="InterPro" id="IPR056792">
    <property type="entry name" value="PRC_RimM"/>
</dbReference>
<dbReference type="InterPro" id="IPR011033">
    <property type="entry name" value="PRC_barrel-like_sf"/>
</dbReference>
<dbReference type="AlphaFoldDB" id="A0A8J7WNS5"/>
<dbReference type="RefSeq" id="WP_369015829.1">
    <property type="nucleotide sequence ID" value="NZ_JAGSXH010000016.1"/>
</dbReference>
<dbReference type="InterPro" id="IPR009000">
    <property type="entry name" value="Transl_B-barrel_sf"/>
</dbReference>
<name>A0A8J7WNS5_9ACTN</name>
<dbReference type="PANTHER" id="PTHR33692">
    <property type="entry name" value="RIBOSOME MATURATION FACTOR RIMM"/>
    <property type="match status" value="1"/>
</dbReference>
<keyword evidence="1 5" id="KW-0963">Cytoplasm</keyword>
<evidence type="ECO:0000256" key="1">
    <source>
        <dbReference type="ARBA" id="ARBA00022490"/>
    </source>
</evidence>
<comment type="domain">
    <text evidence="5">The PRC barrel domain binds ribosomal protein uS19.</text>
</comment>
<dbReference type="Pfam" id="PF01782">
    <property type="entry name" value="RimM"/>
    <property type="match status" value="1"/>
</dbReference>
<keyword evidence="9" id="KW-1185">Reference proteome</keyword>
<dbReference type="NCBIfam" id="TIGR02273">
    <property type="entry name" value="16S_RimM"/>
    <property type="match status" value="1"/>
</dbReference>
<organism evidence="8 9">
    <name type="scientific">Actinocrinis puniceicyclus</name>
    <dbReference type="NCBI Taxonomy" id="977794"/>
    <lineage>
        <taxon>Bacteria</taxon>
        <taxon>Bacillati</taxon>
        <taxon>Actinomycetota</taxon>
        <taxon>Actinomycetes</taxon>
        <taxon>Catenulisporales</taxon>
        <taxon>Actinospicaceae</taxon>
        <taxon>Actinocrinis</taxon>
    </lineage>
</organism>
<dbReference type="GO" id="GO:0005737">
    <property type="term" value="C:cytoplasm"/>
    <property type="evidence" value="ECO:0007669"/>
    <property type="project" value="UniProtKB-SubCell"/>
</dbReference>
<evidence type="ECO:0000313" key="9">
    <source>
        <dbReference type="Proteomes" id="UP000677913"/>
    </source>
</evidence>
<comment type="caution">
    <text evidence="8">The sequence shown here is derived from an EMBL/GenBank/DDBJ whole genome shotgun (WGS) entry which is preliminary data.</text>
</comment>
<dbReference type="InterPro" id="IPR002676">
    <property type="entry name" value="RimM_N"/>
</dbReference>
<evidence type="ECO:0000256" key="4">
    <source>
        <dbReference type="ARBA" id="ARBA00023186"/>
    </source>
</evidence>
<sequence length="180" mass="19488">MRLVVGRIGKAHGLRGEVTVEVRTDDPEERFAPGAVLDTDPARRGPLTVATARVQGGRLVLRFEGVEDRTAAEGLRNTMLSIEADPDELPDDPDEFYDHQLVGLRVVTVDAREVGIVAEMLHLPTQDVFAVTRPDGREVLIPFVEEIVPEVDLDEGTVLVDPPAGLLELADPPRSAAADA</sequence>
<feature type="domain" description="RimM N-terminal" evidence="6">
    <location>
        <begin position="4"/>
        <end position="84"/>
    </location>
</feature>
<comment type="subunit">
    <text evidence="5">Binds ribosomal protein uS19.</text>
</comment>
<comment type="function">
    <text evidence="5">An accessory protein needed during the final step in the assembly of 30S ribosomal subunit, possibly for assembly of the head region. Essential for efficient processing of 16S rRNA. May be needed both before and after RbfA during the maturation of 16S rRNA. It has affinity for free ribosomal 30S subunits but not for 70S ribosomes.</text>
</comment>
<evidence type="ECO:0000259" key="7">
    <source>
        <dbReference type="Pfam" id="PF24986"/>
    </source>
</evidence>
<dbReference type="SUPFAM" id="SSF50447">
    <property type="entry name" value="Translation proteins"/>
    <property type="match status" value="1"/>
</dbReference>
<comment type="similarity">
    <text evidence="5">Belongs to the RimM family.</text>
</comment>
<dbReference type="GO" id="GO:0006364">
    <property type="term" value="P:rRNA processing"/>
    <property type="evidence" value="ECO:0007669"/>
    <property type="project" value="UniProtKB-UniRule"/>
</dbReference>
<evidence type="ECO:0000256" key="3">
    <source>
        <dbReference type="ARBA" id="ARBA00022552"/>
    </source>
</evidence>
<gene>
    <name evidence="5 8" type="primary">rimM</name>
    <name evidence="8" type="ORF">KGA66_07190</name>
</gene>
<evidence type="ECO:0000313" key="8">
    <source>
        <dbReference type="EMBL" id="MBS2962820.1"/>
    </source>
</evidence>
<dbReference type="EMBL" id="JAGSXH010000016">
    <property type="protein sequence ID" value="MBS2962820.1"/>
    <property type="molecule type" value="Genomic_DNA"/>
</dbReference>
<dbReference type="GO" id="GO:0042274">
    <property type="term" value="P:ribosomal small subunit biogenesis"/>
    <property type="evidence" value="ECO:0007669"/>
    <property type="project" value="UniProtKB-UniRule"/>
</dbReference>
<feature type="domain" description="Ribosome maturation factor RimM PRC barrel" evidence="7">
    <location>
        <begin position="99"/>
        <end position="166"/>
    </location>
</feature>
<protein>
    <recommendedName>
        <fullName evidence="5">Ribosome maturation factor RimM</fullName>
    </recommendedName>
</protein>
<dbReference type="InterPro" id="IPR036976">
    <property type="entry name" value="RimM_N_sf"/>
</dbReference>
<dbReference type="PANTHER" id="PTHR33692:SF1">
    <property type="entry name" value="RIBOSOME MATURATION FACTOR RIMM"/>
    <property type="match status" value="1"/>
</dbReference>
<evidence type="ECO:0000256" key="5">
    <source>
        <dbReference type="HAMAP-Rule" id="MF_00014"/>
    </source>
</evidence>
<evidence type="ECO:0000259" key="6">
    <source>
        <dbReference type="Pfam" id="PF01782"/>
    </source>
</evidence>
<evidence type="ECO:0000256" key="2">
    <source>
        <dbReference type="ARBA" id="ARBA00022517"/>
    </source>
</evidence>
<accession>A0A8J7WNS5</accession>
<dbReference type="InterPro" id="IPR011961">
    <property type="entry name" value="RimM"/>
</dbReference>
<dbReference type="Gene3D" id="2.30.30.240">
    <property type="entry name" value="PRC-barrel domain"/>
    <property type="match status" value="1"/>
</dbReference>
<dbReference type="GO" id="GO:0005840">
    <property type="term" value="C:ribosome"/>
    <property type="evidence" value="ECO:0007669"/>
    <property type="project" value="InterPro"/>
</dbReference>
<comment type="subcellular location">
    <subcellularLocation>
        <location evidence="5">Cytoplasm</location>
    </subcellularLocation>
</comment>
<proteinExistence type="inferred from homology"/>
<reference evidence="8" key="1">
    <citation type="submission" date="2021-04" db="EMBL/GenBank/DDBJ databases">
        <title>Genome based classification of Actinospica acidithermotolerans sp. nov., an actinobacterium isolated from an Indonesian hot spring.</title>
        <authorList>
            <person name="Kusuma A.B."/>
            <person name="Putra K.E."/>
            <person name="Nafisah S."/>
            <person name="Loh J."/>
            <person name="Nouioui I."/>
            <person name="Goodfellow M."/>
        </authorList>
    </citation>
    <scope>NUCLEOTIDE SEQUENCE</scope>
    <source>
        <strain evidence="8">DSM 45618</strain>
    </source>
</reference>
<dbReference type="HAMAP" id="MF_00014">
    <property type="entry name" value="Ribosome_mat_RimM"/>
    <property type="match status" value="1"/>
</dbReference>
<keyword evidence="2 5" id="KW-0690">Ribosome biogenesis</keyword>
<dbReference type="Gene3D" id="2.40.30.60">
    <property type="entry name" value="RimM"/>
    <property type="match status" value="1"/>
</dbReference>
<dbReference type="SUPFAM" id="SSF50346">
    <property type="entry name" value="PRC-barrel domain"/>
    <property type="match status" value="1"/>
</dbReference>
<dbReference type="GO" id="GO:0043022">
    <property type="term" value="F:ribosome binding"/>
    <property type="evidence" value="ECO:0007669"/>
    <property type="project" value="InterPro"/>
</dbReference>
<keyword evidence="4 5" id="KW-0143">Chaperone</keyword>